<dbReference type="InterPro" id="IPR002645">
    <property type="entry name" value="STAS_dom"/>
</dbReference>
<dbReference type="InterPro" id="IPR036513">
    <property type="entry name" value="STAS_dom_sf"/>
</dbReference>
<protein>
    <recommendedName>
        <fullName evidence="1">STAS domain-containing protein</fullName>
    </recommendedName>
</protein>
<feature type="domain" description="STAS" evidence="1">
    <location>
        <begin position="16"/>
        <end position="103"/>
    </location>
</feature>
<reference evidence="2 3" key="1">
    <citation type="submission" date="2019-08" db="EMBL/GenBank/DDBJ databases">
        <title>Complete genome sequence of Candidatus Uab amorphum.</title>
        <authorList>
            <person name="Shiratori T."/>
            <person name="Suzuki S."/>
            <person name="Kakizawa Y."/>
            <person name="Ishida K."/>
        </authorList>
    </citation>
    <scope>NUCLEOTIDE SEQUENCE [LARGE SCALE GENOMIC DNA]</scope>
    <source>
        <strain evidence="2 3">SRT547</strain>
    </source>
</reference>
<gene>
    <name evidence="2" type="ORF">UABAM_00051</name>
</gene>
<dbReference type="PROSITE" id="PS50801">
    <property type="entry name" value="STAS"/>
    <property type="match status" value="1"/>
</dbReference>
<sequence length="164" mass="18859">MDFSGTFFTASYQSHIFIKIEGWAIQNNSLFFKNFVDEMVAAGFNDFVIDLQNCKGMDSTFMGTLLYIINQVKMGPSSPITLVNMSEEHCDLLKNLGIFDLLNITTQNIAFPNLEMQKLSLDTSYCPRQHIELVKKAHECLVVLNDKNKEEFRDFLEILNQELE</sequence>
<dbReference type="RefSeq" id="WP_151965983.1">
    <property type="nucleotide sequence ID" value="NZ_AP019860.1"/>
</dbReference>
<dbReference type="KEGG" id="uam:UABAM_00051"/>
<evidence type="ECO:0000313" key="2">
    <source>
        <dbReference type="EMBL" id="BBM81712.1"/>
    </source>
</evidence>
<evidence type="ECO:0000313" key="3">
    <source>
        <dbReference type="Proteomes" id="UP000326354"/>
    </source>
</evidence>
<dbReference type="AlphaFoldDB" id="A0A5S9IHW2"/>
<accession>A0A5S9IHW2</accession>
<organism evidence="2 3">
    <name type="scientific">Uabimicrobium amorphum</name>
    <dbReference type="NCBI Taxonomy" id="2596890"/>
    <lineage>
        <taxon>Bacteria</taxon>
        <taxon>Pseudomonadati</taxon>
        <taxon>Planctomycetota</taxon>
        <taxon>Candidatus Uabimicrobiia</taxon>
        <taxon>Candidatus Uabimicrobiales</taxon>
        <taxon>Candidatus Uabimicrobiaceae</taxon>
        <taxon>Candidatus Uabimicrobium</taxon>
    </lineage>
</organism>
<name>A0A5S9IHW2_UABAM</name>
<dbReference type="Proteomes" id="UP000326354">
    <property type="component" value="Chromosome"/>
</dbReference>
<keyword evidence="3" id="KW-1185">Reference proteome</keyword>
<dbReference type="CDD" id="cd07043">
    <property type="entry name" value="STAS_anti-anti-sigma_factors"/>
    <property type="match status" value="1"/>
</dbReference>
<dbReference type="Pfam" id="PF01740">
    <property type="entry name" value="STAS"/>
    <property type="match status" value="1"/>
</dbReference>
<dbReference type="SUPFAM" id="SSF52091">
    <property type="entry name" value="SpoIIaa-like"/>
    <property type="match status" value="1"/>
</dbReference>
<dbReference type="Gene3D" id="3.30.750.24">
    <property type="entry name" value="STAS domain"/>
    <property type="match status" value="1"/>
</dbReference>
<evidence type="ECO:0000259" key="1">
    <source>
        <dbReference type="PROSITE" id="PS50801"/>
    </source>
</evidence>
<dbReference type="OrthoDB" id="370397at2"/>
<proteinExistence type="predicted"/>
<dbReference type="EMBL" id="AP019860">
    <property type="protein sequence ID" value="BBM81712.1"/>
    <property type="molecule type" value="Genomic_DNA"/>
</dbReference>